<sequence>MSEVVYDRTTVDIMLFRRIRDIIKIYICRAVSTDEGVLPTKISRTIDQTSVTGKNPPLPVVVEVYTHSERHKKNIKMLFYGRA</sequence>
<protein>
    <submittedName>
        <fullName evidence="1">Uncharacterized protein</fullName>
    </submittedName>
</protein>
<name>A0AB34XI43_GLUOY</name>
<reference evidence="1 2" key="1">
    <citation type="submission" date="2015-06" db="EMBL/GenBank/DDBJ databases">
        <title>Improved classification and identification of acetic acid bacteria using matrix-assisted laser desorption/ionization time-of-flight mass spectrometry; Gluconobacter nephelii and Gluconobacter uchimurae are later heterotypic synonyms of Gluconobacter japonicus and Gluconobacter oxydans, respectively.</title>
        <authorList>
            <person name="Li L."/>
            <person name="Cleenwerck I."/>
            <person name="De Vuyst L."/>
            <person name="Vandamme P."/>
        </authorList>
    </citation>
    <scope>NUCLEOTIDE SEQUENCE [LARGE SCALE GENOMIC DNA]</scope>
    <source>
        <strain evidence="1 2">LMG 1386</strain>
    </source>
</reference>
<dbReference type="Proteomes" id="UP000075394">
    <property type="component" value="Unassembled WGS sequence"/>
</dbReference>
<organism evidence="1 2">
    <name type="scientific">Gluconobacter oxydans</name>
    <name type="common">Gluconobacter suboxydans</name>
    <dbReference type="NCBI Taxonomy" id="442"/>
    <lineage>
        <taxon>Bacteria</taxon>
        <taxon>Pseudomonadati</taxon>
        <taxon>Pseudomonadota</taxon>
        <taxon>Alphaproteobacteria</taxon>
        <taxon>Acetobacterales</taxon>
        <taxon>Acetobacteraceae</taxon>
        <taxon>Gluconobacter</taxon>
    </lineage>
</organism>
<evidence type="ECO:0000313" key="2">
    <source>
        <dbReference type="Proteomes" id="UP000075394"/>
    </source>
</evidence>
<dbReference type="AlphaFoldDB" id="A0AB34XI43"/>
<dbReference type="EMBL" id="LHZD01000016">
    <property type="protein sequence ID" value="KXV09135.1"/>
    <property type="molecule type" value="Genomic_DNA"/>
</dbReference>
<proteinExistence type="predicted"/>
<accession>A0AB34XI43</accession>
<gene>
    <name evidence="1" type="ORF">AD931_05300</name>
</gene>
<comment type="caution">
    <text evidence="1">The sequence shown here is derived from an EMBL/GenBank/DDBJ whole genome shotgun (WGS) entry which is preliminary data.</text>
</comment>
<evidence type="ECO:0000313" key="1">
    <source>
        <dbReference type="EMBL" id="KXV09135.1"/>
    </source>
</evidence>